<dbReference type="InterPro" id="IPR041719">
    <property type="entry name" value="Ferritin_prok"/>
</dbReference>
<feature type="compositionally biased region" description="Basic and acidic residues" evidence="7">
    <location>
        <begin position="151"/>
        <end position="160"/>
    </location>
</feature>
<evidence type="ECO:0000259" key="8">
    <source>
        <dbReference type="PROSITE" id="PS50905"/>
    </source>
</evidence>
<dbReference type="PANTHER" id="PTHR11431">
    <property type="entry name" value="FERRITIN"/>
    <property type="match status" value="1"/>
</dbReference>
<feature type="binding site" evidence="5">
    <location>
        <position position="94"/>
    </location>
    <ligand>
        <name>Fe cation</name>
        <dbReference type="ChEBI" id="CHEBI:24875"/>
        <label>1</label>
    </ligand>
</feature>
<gene>
    <name evidence="9" type="primary">bfrB</name>
    <name evidence="9" type="ORF">DSM112329_04992</name>
</gene>
<keyword evidence="1 6" id="KW-0409">Iron storage</keyword>
<keyword evidence="3 9" id="KW-0560">Oxidoreductase</keyword>
<feature type="binding site" evidence="5">
    <location>
        <position position="50"/>
    </location>
    <ligand>
        <name>Fe cation</name>
        <dbReference type="ChEBI" id="CHEBI:24875"/>
        <label>1</label>
    </ligand>
</feature>
<dbReference type="AlphaFoldDB" id="A0AAU7B255"/>
<dbReference type="InterPro" id="IPR008331">
    <property type="entry name" value="Ferritin_DPS_dom"/>
</dbReference>
<dbReference type="GO" id="GO:0005829">
    <property type="term" value="C:cytosol"/>
    <property type="evidence" value="ECO:0007669"/>
    <property type="project" value="TreeGrafter"/>
</dbReference>
<feature type="binding site" evidence="5">
    <location>
        <position position="17"/>
    </location>
    <ligand>
        <name>Fe cation</name>
        <dbReference type="ChEBI" id="CHEBI:24875"/>
        <label>1</label>
    </ligand>
</feature>
<dbReference type="InterPro" id="IPR012347">
    <property type="entry name" value="Ferritin-like"/>
</dbReference>
<evidence type="ECO:0000256" key="4">
    <source>
        <dbReference type="ARBA" id="ARBA00023004"/>
    </source>
</evidence>
<keyword evidence="2 5" id="KW-0479">Metal-binding</keyword>
<dbReference type="SUPFAM" id="SSF47240">
    <property type="entry name" value="Ferritin-like"/>
    <property type="match status" value="1"/>
</dbReference>
<keyword evidence="4 5" id="KW-0408">Iron</keyword>
<evidence type="ECO:0000256" key="3">
    <source>
        <dbReference type="ARBA" id="ARBA00023002"/>
    </source>
</evidence>
<feature type="domain" description="Ferritin-like diiron" evidence="8">
    <location>
        <begin position="1"/>
        <end position="145"/>
    </location>
</feature>
<organism evidence="9">
    <name type="scientific">Paraconexibacter sp. AEG42_29</name>
    <dbReference type="NCBI Taxonomy" id="2997339"/>
    <lineage>
        <taxon>Bacteria</taxon>
        <taxon>Bacillati</taxon>
        <taxon>Actinomycetota</taxon>
        <taxon>Thermoleophilia</taxon>
        <taxon>Solirubrobacterales</taxon>
        <taxon>Paraconexibacteraceae</taxon>
        <taxon>Paraconexibacter</taxon>
    </lineage>
</organism>
<dbReference type="Gene3D" id="1.20.1260.10">
    <property type="match status" value="1"/>
</dbReference>
<name>A0AAU7B255_9ACTN</name>
<dbReference type="RefSeq" id="WP_354699281.1">
    <property type="nucleotide sequence ID" value="NZ_CP114014.1"/>
</dbReference>
<dbReference type="GO" id="GO:0004322">
    <property type="term" value="F:ferroxidase activity"/>
    <property type="evidence" value="ECO:0007669"/>
    <property type="project" value="TreeGrafter"/>
</dbReference>
<dbReference type="CDD" id="cd01055">
    <property type="entry name" value="Nonheme_Ferritin"/>
    <property type="match status" value="1"/>
</dbReference>
<protein>
    <recommendedName>
        <fullName evidence="6">Ferritin</fullName>
    </recommendedName>
</protein>
<evidence type="ECO:0000256" key="6">
    <source>
        <dbReference type="RuleBase" id="RU361145"/>
    </source>
</evidence>
<proteinExistence type="predicted"/>
<reference evidence="9" key="1">
    <citation type="submission" date="2022-12" db="EMBL/GenBank/DDBJ databases">
        <title>Paraconexibacter alkalitolerans sp. nov. and Baekduia alba sp. nov., isolated from soil and emended description of the genera Paraconexibacter (Chun et al., 2020) and Baekduia (An et al., 2020).</title>
        <authorList>
            <person name="Vieira S."/>
            <person name="Huber K.J."/>
            <person name="Geppert A."/>
            <person name="Wolf J."/>
            <person name="Neumann-Schaal M."/>
            <person name="Muesken M."/>
            <person name="Overmann J."/>
        </authorList>
    </citation>
    <scope>NUCLEOTIDE SEQUENCE</scope>
    <source>
        <strain evidence="9">AEG42_29</strain>
    </source>
</reference>
<dbReference type="EMBL" id="CP114014">
    <property type="protein sequence ID" value="XAY08096.1"/>
    <property type="molecule type" value="Genomic_DNA"/>
</dbReference>
<sequence>MPDPAFTARLNEQIAYEFSASQQYIAVAVYYDDETLPRLASFFYAQALEERNHAMMMIKYLQDADEQAIVPAVSAPRTAFADIVEPVALALEQEKRVTDQIGELAGLARDQRDYQSEQFMQWFLKEQVEEVSSMKDLLTVVRRSAENPMLAEEHLAREGGGDEGEDPTAPPAAGGAV</sequence>
<dbReference type="KEGG" id="parq:DSM112329_04992"/>
<feature type="region of interest" description="Disordered" evidence="7">
    <location>
        <begin position="148"/>
        <end position="177"/>
    </location>
</feature>
<evidence type="ECO:0000256" key="1">
    <source>
        <dbReference type="ARBA" id="ARBA00022434"/>
    </source>
</evidence>
<feature type="binding site" evidence="5">
    <location>
        <position position="127"/>
    </location>
    <ligand>
        <name>Fe cation</name>
        <dbReference type="ChEBI" id="CHEBI:24875"/>
        <label>1</label>
    </ligand>
</feature>
<dbReference type="Pfam" id="PF00210">
    <property type="entry name" value="Ferritin"/>
    <property type="match status" value="1"/>
</dbReference>
<dbReference type="InterPro" id="IPR009078">
    <property type="entry name" value="Ferritin-like_SF"/>
</dbReference>
<dbReference type="InterPro" id="IPR009040">
    <property type="entry name" value="Ferritin-like_diiron"/>
</dbReference>
<dbReference type="GO" id="GO:0006826">
    <property type="term" value="P:iron ion transport"/>
    <property type="evidence" value="ECO:0007669"/>
    <property type="project" value="InterPro"/>
</dbReference>
<evidence type="ECO:0000256" key="2">
    <source>
        <dbReference type="ARBA" id="ARBA00022723"/>
    </source>
</evidence>
<dbReference type="InterPro" id="IPR001519">
    <property type="entry name" value="Ferritin"/>
</dbReference>
<dbReference type="GO" id="GO:0008198">
    <property type="term" value="F:ferrous iron binding"/>
    <property type="evidence" value="ECO:0007669"/>
    <property type="project" value="TreeGrafter"/>
</dbReference>
<accession>A0AAU7B255</accession>
<dbReference type="PANTHER" id="PTHR11431:SF127">
    <property type="entry name" value="BACTERIAL NON-HEME FERRITIN"/>
    <property type="match status" value="1"/>
</dbReference>
<feature type="binding site" evidence="5">
    <location>
        <position position="53"/>
    </location>
    <ligand>
        <name>Fe cation</name>
        <dbReference type="ChEBI" id="CHEBI:24875"/>
        <label>1</label>
    </ligand>
</feature>
<evidence type="ECO:0000313" key="9">
    <source>
        <dbReference type="EMBL" id="XAY08096.1"/>
    </source>
</evidence>
<evidence type="ECO:0000256" key="7">
    <source>
        <dbReference type="SAM" id="MobiDB-lite"/>
    </source>
</evidence>
<dbReference type="GO" id="GO:0008199">
    <property type="term" value="F:ferric iron binding"/>
    <property type="evidence" value="ECO:0007669"/>
    <property type="project" value="InterPro"/>
</dbReference>
<dbReference type="GO" id="GO:0006879">
    <property type="term" value="P:intracellular iron ion homeostasis"/>
    <property type="evidence" value="ECO:0007669"/>
    <property type="project" value="UniProtKB-KW"/>
</dbReference>
<evidence type="ECO:0000256" key="5">
    <source>
        <dbReference type="PIRSR" id="PIRSR601519-1"/>
    </source>
</evidence>
<dbReference type="PROSITE" id="PS50905">
    <property type="entry name" value="FERRITIN_LIKE"/>
    <property type="match status" value="1"/>
</dbReference>